<keyword evidence="10" id="KW-1185">Reference proteome</keyword>
<dbReference type="OMA" id="WLENGAR"/>
<evidence type="ECO:0000313" key="9">
    <source>
        <dbReference type="EMBL" id="KJE96619.1"/>
    </source>
</evidence>
<feature type="domain" description="Root UVB sensitive protein C-terminal" evidence="8">
    <location>
        <begin position="296"/>
        <end position="427"/>
    </location>
</feature>
<feature type="domain" description="Protein root UVB sensitive/RUS" evidence="7">
    <location>
        <begin position="40"/>
        <end position="277"/>
    </location>
</feature>
<dbReference type="Pfam" id="PF24160">
    <property type="entry name" value="UVB_sens_C"/>
    <property type="match status" value="1"/>
</dbReference>
<gene>
    <name evidence="9" type="ORF">CAOG_006918</name>
</gene>
<dbReference type="eggNOG" id="KOG4249">
    <property type="taxonomic scope" value="Eukaryota"/>
</dbReference>
<proteinExistence type="inferred from homology"/>
<dbReference type="EMBL" id="KE346371">
    <property type="protein sequence ID" value="KJE96619.1"/>
    <property type="molecule type" value="Genomic_DNA"/>
</dbReference>
<keyword evidence="3" id="KW-0812">Transmembrane</keyword>
<evidence type="ECO:0000256" key="3">
    <source>
        <dbReference type="ARBA" id="ARBA00022692"/>
    </source>
</evidence>
<dbReference type="Proteomes" id="UP000008743">
    <property type="component" value="Unassembled WGS sequence"/>
</dbReference>
<dbReference type="InterPro" id="IPR054549">
    <property type="entry name" value="UVB_sens_RUS_dom"/>
</dbReference>
<dbReference type="RefSeq" id="XP_004344539.1">
    <property type="nucleotide sequence ID" value="XM_004344489.1"/>
</dbReference>
<dbReference type="InParanoid" id="A0A0D2X4T5"/>
<evidence type="ECO:0000256" key="2">
    <source>
        <dbReference type="ARBA" id="ARBA00007558"/>
    </source>
</evidence>
<evidence type="ECO:0000256" key="4">
    <source>
        <dbReference type="ARBA" id="ARBA00022989"/>
    </source>
</evidence>
<dbReference type="InterPro" id="IPR006968">
    <property type="entry name" value="RUS_fam"/>
</dbReference>
<reference evidence="10" key="1">
    <citation type="submission" date="2011-02" db="EMBL/GenBank/DDBJ databases">
        <title>The Genome Sequence of Capsaspora owczarzaki ATCC 30864.</title>
        <authorList>
            <person name="Russ C."/>
            <person name="Cuomo C."/>
            <person name="Burger G."/>
            <person name="Gray M.W."/>
            <person name="Holland P.W.H."/>
            <person name="King N."/>
            <person name="Lang F.B.F."/>
            <person name="Roger A.J."/>
            <person name="Ruiz-Trillo I."/>
            <person name="Young S.K."/>
            <person name="Zeng Q."/>
            <person name="Gargeya S."/>
            <person name="Alvarado L."/>
            <person name="Berlin A."/>
            <person name="Chapman S.B."/>
            <person name="Chen Z."/>
            <person name="Freedman E."/>
            <person name="Gellesch M."/>
            <person name="Goldberg J."/>
            <person name="Griggs A."/>
            <person name="Gujja S."/>
            <person name="Heilman E."/>
            <person name="Heiman D."/>
            <person name="Howarth C."/>
            <person name="Mehta T."/>
            <person name="Neiman D."/>
            <person name="Pearson M."/>
            <person name="Roberts A."/>
            <person name="Saif S."/>
            <person name="Shea T."/>
            <person name="Shenoy N."/>
            <person name="Sisk P."/>
            <person name="Stolte C."/>
            <person name="Sykes S."/>
            <person name="White J."/>
            <person name="Yandava C."/>
            <person name="Haas B."/>
            <person name="Nusbaum C."/>
            <person name="Birren B."/>
        </authorList>
    </citation>
    <scope>NUCLEOTIDE SEQUENCE</scope>
    <source>
        <strain evidence="10">ATCC 30864</strain>
    </source>
</reference>
<evidence type="ECO:0000313" key="10">
    <source>
        <dbReference type="Proteomes" id="UP000008743"/>
    </source>
</evidence>
<organism evidence="9 10">
    <name type="scientific">Capsaspora owczarzaki (strain ATCC 30864)</name>
    <dbReference type="NCBI Taxonomy" id="595528"/>
    <lineage>
        <taxon>Eukaryota</taxon>
        <taxon>Filasterea</taxon>
        <taxon>Capsaspora</taxon>
    </lineage>
</organism>
<evidence type="ECO:0000259" key="8">
    <source>
        <dbReference type="Pfam" id="PF24160"/>
    </source>
</evidence>
<comment type="similarity">
    <text evidence="2">Belongs to the RUS1 family.</text>
</comment>
<evidence type="ECO:0000256" key="5">
    <source>
        <dbReference type="ARBA" id="ARBA00023136"/>
    </source>
</evidence>
<accession>A0A0D2X4T5</accession>
<dbReference type="PhylomeDB" id="A0A0D2X4T5"/>
<name>A0A0D2X4T5_CAPO3</name>
<comment type="subcellular location">
    <subcellularLocation>
        <location evidence="1">Membrane</location>
    </subcellularLocation>
</comment>
<dbReference type="PANTHER" id="PTHR12770">
    <property type="entry name" value="RUS1 FAMILY PROTEIN C16ORF58"/>
    <property type="match status" value="1"/>
</dbReference>
<evidence type="ECO:0000256" key="6">
    <source>
        <dbReference type="SAM" id="MobiDB-lite"/>
    </source>
</evidence>
<dbReference type="Pfam" id="PF04884">
    <property type="entry name" value="UVB_sens_prot"/>
    <property type="match status" value="1"/>
</dbReference>
<keyword evidence="5" id="KW-0472">Membrane</keyword>
<evidence type="ECO:0000259" key="7">
    <source>
        <dbReference type="Pfam" id="PF04884"/>
    </source>
</evidence>
<sequence length="436" mass="47791">MADSSKRSNKWRSSDEDGDEDDHDGQNDNLLRLVDEKHPEASSFAQLLKAVFLPDGYPDSVSADYASYQRWDTLQAFCSSINGSLATLAVLKGVGVGDETATATAAAVSWMLRDGVGMLGRIFFAWQKGPALDANAKRWRLVADIFNDLAMFVELLSPLVGEWFLAFACLGSVLRSIVGVAGGATRAAITQHQARRNNHGDVSAKDGSQETLVNLAALLVSLWLLPALGSDHPTLVWLLFCSFTSLHLFANYRGVRATVFDTFNRERLFIVASDYMQRPSAATTLTPRLTAEQERFLLFREPLTIDLGAQLKSCSAASQELFQHGAQLAHPFILYSENSTTARILLSDAASNSDQICSFAAAYFQLAIDPSRPGPAHTKALRDALRSRNSARIQLESVRLAQTMLESAARAGWDLSRSALMPSEWRWTTSVTPKRG</sequence>
<evidence type="ECO:0000256" key="1">
    <source>
        <dbReference type="ARBA" id="ARBA00004370"/>
    </source>
</evidence>
<protein>
    <submittedName>
        <fullName evidence="9">GTP-binding protein</fullName>
    </submittedName>
</protein>
<dbReference type="AlphaFoldDB" id="A0A0D2X4T5"/>
<dbReference type="GO" id="GO:0016020">
    <property type="term" value="C:membrane"/>
    <property type="evidence" value="ECO:0007669"/>
    <property type="project" value="UniProtKB-SubCell"/>
</dbReference>
<dbReference type="OrthoDB" id="364779at2759"/>
<feature type="region of interest" description="Disordered" evidence="6">
    <location>
        <begin position="1"/>
        <end position="29"/>
    </location>
</feature>
<keyword evidence="4" id="KW-1133">Transmembrane helix</keyword>
<dbReference type="InterPro" id="IPR055412">
    <property type="entry name" value="UVB_sens_C"/>
</dbReference>
<dbReference type="PANTHER" id="PTHR12770:SF31">
    <property type="entry name" value="RUS FAMILY MEMBER 1"/>
    <property type="match status" value="1"/>
</dbReference>